<dbReference type="Pfam" id="PF07690">
    <property type="entry name" value="MFS_1"/>
    <property type="match status" value="1"/>
</dbReference>
<dbReference type="Proteomes" id="UP000245412">
    <property type="component" value="Unassembled WGS sequence"/>
</dbReference>
<accession>A0AB73T8P3</accession>
<evidence type="ECO:0000313" key="8">
    <source>
        <dbReference type="EMBL" id="PWJ78202.1"/>
    </source>
</evidence>
<gene>
    <name evidence="8" type="ORF">C7383_102338</name>
</gene>
<feature type="transmembrane region" description="Helical" evidence="6">
    <location>
        <begin position="12"/>
        <end position="33"/>
    </location>
</feature>
<feature type="transmembrane region" description="Helical" evidence="6">
    <location>
        <begin position="380"/>
        <end position="400"/>
    </location>
</feature>
<dbReference type="InterPro" id="IPR020846">
    <property type="entry name" value="MFS_dom"/>
</dbReference>
<feature type="transmembrane region" description="Helical" evidence="6">
    <location>
        <begin position="289"/>
        <end position="309"/>
    </location>
</feature>
<comment type="subcellular location">
    <subcellularLocation>
        <location evidence="1">Cell membrane</location>
        <topology evidence="1">Multi-pass membrane protein</topology>
    </subcellularLocation>
</comment>
<dbReference type="PANTHER" id="PTHR11360">
    <property type="entry name" value="MONOCARBOXYLATE TRANSPORTER"/>
    <property type="match status" value="1"/>
</dbReference>
<proteinExistence type="predicted"/>
<evidence type="ECO:0000256" key="6">
    <source>
        <dbReference type="SAM" id="Phobius"/>
    </source>
</evidence>
<feature type="transmembrane region" description="Helical" evidence="6">
    <location>
        <begin position="102"/>
        <end position="122"/>
    </location>
</feature>
<protein>
    <submittedName>
        <fullName evidence="8">OFA family oxalate/formate antiporter-like MFS transporter</fullName>
    </submittedName>
</protein>
<dbReference type="InterPro" id="IPR011701">
    <property type="entry name" value="MFS"/>
</dbReference>
<evidence type="ECO:0000256" key="5">
    <source>
        <dbReference type="ARBA" id="ARBA00023136"/>
    </source>
</evidence>
<keyword evidence="5 6" id="KW-0472">Membrane</keyword>
<sequence length="416" mass="44327">MTAKSKSSRPGFIAASNCILLLFLGLVYAWSVFKKPLADAFAWNDQELTMCFTICMSFFCFGSLLAAKITKKIRHRTVVLAAGTAILAAFCFASRMDALWQLYLTYGVVVGFSVGAVYNCVLSTGNAWFKGKNGLMTGLFLMCFGAGSLLFGPLITVLMDVAGWSWTFVILGVLFFIVFALTSVQVCMPEGDPAAMAEASGDGAIREIRNAGFKPGEMLSHPTFWFYLLWSTILSAVGLALVGQAATIAGTFGFGSMAASLTVSMVSASNGIGRLVFGTIYDRKGRKTTMGVIAGSSILGTLMLVAAVMSGSSVLLIAAFAFMSLGYGGITPTNSNFIRDFYGQEHYPVNFSIVNFNLLVSSFLGQYIGSNLYLKTGSYLVSAAVMLIICVAGFGINFILRRPVRKAAEAVAGCGI</sequence>
<feature type="transmembrane region" description="Helical" evidence="6">
    <location>
        <begin position="347"/>
        <end position="368"/>
    </location>
</feature>
<feature type="transmembrane region" description="Helical" evidence="6">
    <location>
        <begin position="134"/>
        <end position="155"/>
    </location>
</feature>
<feature type="domain" description="Major facilitator superfamily (MFS) profile" evidence="7">
    <location>
        <begin position="11"/>
        <end position="405"/>
    </location>
</feature>
<evidence type="ECO:0000256" key="2">
    <source>
        <dbReference type="ARBA" id="ARBA00022448"/>
    </source>
</evidence>
<keyword evidence="3 6" id="KW-0812">Transmembrane</keyword>
<feature type="transmembrane region" description="Helical" evidence="6">
    <location>
        <begin position="48"/>
        <end position="66"/>
    </location>
</feature>
<evidence type="ECO:0000256" key="3">
    <source>
        <dbReference type="ARBA" id="ARBA00022692"/>
    </source>
</evidence>
<dbReference type="PROSITE" id="PS50850">
    <property type="entry name" value="MFS"/>
    <property type="match status" value="1"/>
</dbReference>
<evidence type="ECO:0000256" key="1">
    <source>
        <dbReference type="ARBA" id="ARBA00004651"/>
    </source>
</evidence>
<evidence type="ECO:0000259" key="7">
    <source>
        <dbReference type="PROSITE" id="PS50850"/>
    </source>
</evidence>
<dbReference type="InterPro" id="IPR050327">
    <property type="entry name" value="Proton-linked_MCT"/>
</dbReference>
<dbReference type="Gene3D" id="1.20.1250.20">
    <property type="entry name" value="MFS general substrate transporter like domains"/>
    <property type="match status" value="2"/>
</dbReference>
<feature type="transmembrane region" description="Helical" evidence="6">
    <location>
        <begin position="252"/>
        <end position="277"/>
    </location>
</feature>
<dbReference type="AlphaFoldDB" id="A0AB73T8P3"/>
<feature type="transmembrane region" description="Helical" evidence="6">
    <location>
        <begin position="315"/>
        <end position="335"/>
    </location>
</feature>
<dbReference type="SUPFAM" id="SSF103473">
    <property type="entry name" value="MFS general substrate transporter"/>
    <property type="match status" value="1"/>
</dbReference>
<feature type="transmembrane region" description="Helical" evidence="6">
    <location>
        <begin position="161"/>
        <end position="181"/>
    </location>
</feature>
<organism evidence="8 9">
    <name type="scientific">Murimonas intestini</name>
    <dbReference type="NCBI Taxonomy" id="1337051"/>
    <lineage>
        <taxon>Bacteria</taxon>
        <taxon>Bacillati</taxon>
        <taxon>Bacillota</taxon>
        <taxon>Clostridia</taxon>
        <taxon>Lachnospirales</taxon>
        <taxon>Lachnospiraceae</taxon>
        <taxon>Murimonas</taxon>
    </lineage>
</organism>
<dbReference type="InterPro" id="IPR036259">
    <property type="entry name" value="MFS_trans_sf"/>
</dbReference>
<keyword evidence="2" id="KW-0813">Transport</keyword>
<feature type="transmembrane region" description="Helical" evidence="6">
    <location>
        <begin position="224"/>
        <end position="246"/>
    </location>
</feature>
<evidence type="ECO:0000313" key="9">
    <source>
        <dbReference type="Proteomes" id="UP000245412"/>
    </source>
</evidence>
<reference evidence="8 9" key="1">
    <citation type="submission" date="2018-05" db="EMBL/GenBank/DDBJ databases">
        <authorList>
            <person name="Goeker M."/>
            <person name="Huntemann M."/>
            <person name="Clum A."/>
            <person name="Pillay M."/>
            <person name="Palaniappan K."/>
            <person name="Varghese N."/>
            <person name="Mikhailova N."/>
            <person name="Stamatis D."/>
            <person name="Reddy T."/>
            <person name="Daum C."/>
            <person name="Shapiro N."/>
            <person name="Ivanova N."/>
            <person name="Kyrpides N."/>
            <person name="Woyke T."/>
        </authorList>
    </citation>
    <scope>NUCLEOTIDE SEQUENCE [LARGE SCALE GENOMIC DNA]</scope>
    <source>
        <strain evidence="8 9">DSM 26524</strain>
    </source>
</reference>
<name>A0AB73T8P3_9FIRM</name>
<dbReference type="EMBL" id="QGGY01000002">
    <property type="protein sequence ID" value="PWJ78202.1"/>
    <property type="molecule type" value="Genomic_DNA"/>
</dbReference>
<dbReference type="RefSeq" id="WP_109625132.1">
    <property type="nucleotide sequence ID" value="NZ_JANKBI010000005.1"/>
</dbReference>
<evidence type="ECO:0000256" key="4">
    <source>
        <dbReference type="ARBA" id="ARBA00022989"/>
    </source>
</evidence>
<comment type="caution">
    <text evidence="8">The sequence shown here is derived from an EMBL/GenBank/DDBJ whole genome shotgun (WGS) entry which is preliminary data.</text>
</comment>
<dbReference type="GO" id="GO:0022857">
    <property type="term" value="F:transmembrane transporter activity"/>
    <property type="evidence" value="ECO:0007669"/>
    <property type="project" value="InterPro"/>
</dbReference>
<feature type="transmembrane region" description="Helical" evidence="6">
    <location>
        <begin position="78"/>
        <end position="96"/>
    </location>
</feature>
<keyword evidence="9" id="KW-1185">Reference proteome</keyword>
<dbReference type="GO" id="GO:0005886">
    <property type="term" value="C:plasma membrane"/>
    <property type="evidence" value="ECO:0007669"/>
    <property type="project" value="UniProtKB-SubCell"/>
</dbReference>
<keyword evidence="4 6" id="KW-1133">Transmembrane helix</keyword>